<dbReference type="InterPro" id="IPR002893">
    <property type="entry name" value="Znf_MYND"/>
</dbReference>
<dbReference type="AlphaFoldDB" id="A0A8H7TTE1"/>
<keyword evidence="2 4" id="KW-0863">Zinc-finger</keyword>
<dbReference type="GO" id="GO:0000981">
    <property type="term" value="F:DNA-binding transcription factor activity, RNA polymerase II-specific"/>
    <property type="evidence" value="ECO:0007669"/>
    <property type="project" value="TreeGrafter"/>
</dbReference>
<dbReference type="InterPro" id="IPR024119">
    <property type="entry name" value="TF_DEAF-1"/>
</dbReference>
<dbReference type="GO" id="GO:0005634">
    <property type="term" value="C:nucleus"/>
    <property type="evidence" value="ECO:0007669"/>
    <property type="project" value="TreeGrafter"/>
</dbReference>
<dbReference type="EMBL" id="JADCTT010000003">
    <property type="protein sequence ID" value="KAF9755733.1"/>
    <property type="molecule type" value="Genomic_DNA"/>
</dbReference>
<dbReference type="PANTHER" id="PTHR10237:SF14">
    <property type="entry name" value="MYND-TYPE DOMAIN-CONTAINING PROTEIN"/>
    <property type="match status" value="1"/>
</dbReference>
<organism evidence="6 7">
    <name type="scientific">Bionectria ochroleuca</name>
    <name type="common">Gliocladium roseum</name>
    <dbReference type="NCBI Taxonomy" id="29856"/>
    <lineage>
        <taxon>Eukaryota</taxon>
        <taxon>Fungi</taxon>
        <taxon>Dikarya</taxon>
        <taxon>Ascomycota</taxon>
        <taxon>Pezizomycotina</taxon>
        <taxon>Sordariomycetes</taxon>
        <taxon>Hypocreomycetidae</taxon>
        <taxon>Hypocreales</taxon>
        <taxon>Bionectriaceae</taxon>
        <taxon>Clonostachys</taxon>
    </lineage>
</organism>
<evidence type="ECO:0000313" key="7">
    <source>
        <dbReference type="Proteomes" id="UP000616885"/>
    </source>
</evidence>
<dbReference type="GO" id="GO:0008270">
    <property type="term" value="F:zinc ion binding"/>
    <property type="evidence" value="ECO:0007669"/>
    <property type="project" value="UniProtKB-KW"/>
</dbReference>
<dbReference type="PANTHER" id="PTHR10237">
    <property type="entry name" value="DEFORMED EPIDERMAL AUTOREGULATORY FACTOR 1 HOMOLOG SUPPRESSIN"/>
    <property type="match status" value="1"/>
</dbReference>
<dbReference type="SUPFAM" id="SSF144232">
    <property type="entry name" value="HIT/MYND zinc finger-like"/>
    <property type="match status" value="1"/>
</dbReference>
<keyword evidence="3" id="KW-0862">Zinc</keyword>
<evidence type="ECO:0000256" key="2">
    <source>
        <dbReference type="ARBA" id="ARBA00022771"/>
    </source>
</evidence>
<keyword evidence="1" id="KW-0479">Metal-binding</keyword>
<dbReference type="Proteomes" id="UP000616885">
    <property type="component" value="Unassembled WGS sequence"/>
</dbReference>
<accession>A0A8H7TTE1</accession>
<reference evidence="6" key="1">
    <citation type="submission" date="2020-10" db="EMBL/GenBank/DDBJ databases">
        <title>High-Quality Genome Resource of Clonostachys rosea strain S41 by Oxford Nanopore Long-Read Sequencing.</title>
        <authorList>
            <person name="Wang H."/>
        </authorList>
    </citation>
    <scope>NUCLEOTIDE SEQUENCE</scope>
    <source>
        <strain evidence="6">S41</strain>
    </source>
</reference>
<evidence type="ECO:0000256" key="4">
    <source>
        <dbReference type="PROSITE-ProRule" id="PRU00134"/>
    </source>
</evidence>
<dbReference type="PROSITE" id="PS01360">
    <property type="entry name" value="ZF_MYND_1"/>
    <property type="match status" value="1"/>
</dbReference>
<evidence type="ECO:0000256" key="1">
    <source>
        <dbReference type="ARBA" id="ARBA00022723"/>
    </source>
</evidence>
<proteinExistence type="predicted"/>
<evidence type="ECO:0000259" key="5">
    <source>
        <dbReference type="PROSITE" id="PS50865"/>
    </source>
</evidence>
<protein>
    <recommendedName>
        <fullName evidence="5">MYND-type domain-containing protein</fullName>
    </recommendedName>
</protein>
<dbReference type="PROSITE" id="PS50865">
    <property type="entry name" value="ZF_MYND_2"/>
    <property type="match status" value="1"/>
</dbReference>
<dbReference type="Gene3D" id="6.10.140.2220">
    <property type="match status" value="1"/>
</dbReference>
<feature type="domain" description="MYND-type" evidence="5">
    <location>
        <begin position="170"/>
        <end position="212"/>
    </location>
</feature>
<evidence type="ECO:0000256" key="3">
    <source>
        <dbReference type="ARBA" id="ARBA00022833"/>
    </source>
</evidence>
<gene>
    <name evidence="6" type="ORF">IM811_011174</name>
</gene>
<sequence>MGRWGYRLFEGDHDIDIAGDLGEILKGKPLKLSRMVFQTDMLAPQEARMFYQTDEYKPILEQNVAEVRAQLDSGLGDCFFEKVLAQAKQNTFDGPYRIIIAGALMMRAGAKIKPNHIQYLRGLAPKIHCNHRYALPLFDQGFREPGRVQFLNALDNYAAGAPRDFQEPSCFTCGRSEVDLGFSPKRCSRCRSAWYCSQKCQKAQWANHKPACIPPEKKFMLNV</sequence>
<name>A0A8H7TTE1_BIOOC</name>
<evidence type="ECO:0000313" key="6">
    <source>
        <dbReference type="EMBL" id="KAF9755733.1"/>
    </source>
</evidence>
<dbReference type="Pfam" id="PF01753">
    <property type="entry name" value="zf-MYND"/>
    <property type="match status" value="1"/>
</dbReference>
<comment type="caution">
    <text evidence="6">The sequence shown here is derived from an EMBL/GenBank/DDBJ whole genome shotgun (WGS) entry which is preliminary data.</text>
</comment>